<evidence type="ECO:0000256" key="5">
    <source>
        <dbReference type="ARBA" id="ARBA00022723"/>
    </source>
</evidence>
<reference evidence="19" key="1">
    <citation type="journal article" date="2019" name="Sci. Rep.">
        <title>Draft genome of Tanacetum cinerariifolium, the natural source of mosquito coil.</title>
        <authorList>
            <person name="Yamashiro T."/>
            <person name="Shiraishi A."/>
            <person name="Satake H."/>
            <person name="Nakayama K."/>
        </authorList>
    </citation>
    <scope>NUCLEOTIDE SEQUENCE</scope>
</reference>
<evidence type="ECO:0000256" key="1">
    <source>
        <dbReference type="ARBA" id="ARBA00002180"/>
    </source>
</evidence>
<evidence type="ECO:0000259" key="18">
    <source>
        <dbReference type="PROSITE" id="PS50994"/>
    </source>
</evidence>
<organism evidence="19">
    <name type="scientific">Tanacetum cinerariifolium</name>
    <name type="common">Dalmatian daisy</name>
    <name type="synonym">Chrysanthemum cinerariifolium</name>
    <dbReference type="NCBI Taxonomy" id="118510"/>
    <lineage>
        <taxon>Eukaryota</taxon>
        <taxon>Viridiplantae</taxon>
        <taxon>Streptophyta</taxon>
        <taxon>Embryophyta</taxon>
        <taxon>Tracheophyta</taxon>
        <taxon>Spermatophyta</taxon>
        <taxon>Magnoliopsida</taxon>
        <taxon>eudicotyledons</taxon>
        <taxon>Gunneridae</taxon>
        <taxon>Pentapetalae</taxon>
        <taxon>asterids</taxon>
        <taxon>campanulids</taxon>
        <taxon>Asterales</taxon>
        <taxon>Asteraceae</taxon>
        <taxon>Asteroideae</taxon>
        <taxon>Anthemideae</taxon>
        <taxon>Anthemidinae</taxon>
        <taxon>Tanacetum</taxon>
    </lineage>
</organism>
<evidence type="ECO:0000256" key="6">
    <source>
        <dbReference type="ARBA" id="ARBA00022741"/>
    </source>
</evidence>
<evidence type="ECO:0000256" key="16">
    <source>
        <dbReference type="ARBA" id="ARBA00023268"/>
    </source>
</evidence>
<evidence type="ECO:0000256" key="7">
    <source>
        <dbReference type="ARBA" id="ARBA00022759"/>
    </source>
</evidence>
<evidence type="ECO:0000256" key="9">
    <source>
        <dbReference type="ARBA" id="ARBA00022840"/>
    </source>
</evidence>
<dbReference type="SUPFAM" id="SSF53098">
    <property type="entry name" value="Ribonuclease H-like"/>
    <property type="match status" value="1"/>
</dbReference>
<dbReference type="PANTHER" id="PTHR42648:SF11">
    <property type="entry name" value="TRANSPOSON TY4-P GAG-POL POLYPROTEIN"/>
    <property type="match status" value="1"/>
</dbReference>
<keyword evidence="9" id="KW-0067">ATP-binding</keyword>
<proteinExistence type="predicted"/>
<dbReference type="GO" id="GO:0003676">
    <property type="term" value="F:nucleic acid binding"/>
    <property type="evidence" value="ECO:0007669"/>
    <property type="project" value="InterPro"/>
</dbReference>
<dbReference type="InterPro" id="IPR013103">
    <property type="entry name" value="RVT_2"/>
</dbReference>
<dbReference type="GO" id="GO:0003964">
    <property type="term" value="F:RNA-directed DNA polymerase activity"/>
    <property type="evidence" value="ECO:0007669"/>
    <property type="project" value="UniProtKB-KW"/>
</dbReference>
<dbReference type="GO" id="GO:0008233">
    <property type="term" value="F:peptidase activity"/>
    <property type="evidence" value="ECO:0007669"/>
    <property type="project" value="UniProtKB-KW"/>
</dbReference>
<name>A0A6L2JTN8_TANCI</name>
<gene>
    <name evidence="19" type="ORF">Tci_012068</name>
</gene>
<dbReference type="GO" id="GO:0005524">
    <property type="term" value="F:ATP binding"/>
    <property type="evidence" value="ECO:0007669"/>
    <property type="project" value="UniProtKB-KW"/>
</dbReference>
<dbReference type="GO" id="GO:0006508">
    <property type="term" value="P:proteolysis"/>
    <property type="evidence" value="ECO:0007669"/>
    <property type="project" value="UniProtKB-KW"/>
</dbReference>
<evidence type="ECO:0000256" key="10">
    <source>
        <dbReference type="ARBA" id="ARBA00022842"/>
    </source>
</evidence>
<dbReference type="PANTHER" id="PTHR42648">
    <property type="entry name" value="TRANSPOSASE, PUTATIVE-RELATED"/>
    <property type="match status" value="1"/>
</dbReference>
<dbReference type="PROSITE" id="PS50994">
    <property type="entry name" value="INTEGRASE"/>
    <property type="match status" value="1"/>
</dbReference>
<evidence type="ECO:0000256" key="3">
    <source>
        <dbReference type="ARBA" id="ARBA00022670"/>
    </source>
</evidence>
<dbReference type="AlphaFoldDB" id="A0A6L2JTN8"/>
<dbReference type="EMBL" id="BKCJ010001259">
    <property type="protein sequence ID" value="GEU40090.1"/>
    <property type="molecule type" value="Genomic_DNA"/>
</dbReference>
<keyword evidence="13" id="KW-0239">DNA-directed DNA polymerase</keyword>
<dbReference type="Gene3D" id="3.30.420.10">
    <property type="entry name" value="Ribonuclease H-like superfamily/Ribonuclease H"/>
    <property type="match status" value="1"/>
</dbReference>
<evidence type="ECO:0000313" key="19">
    <source>
        <dbReference type="EMBL" id="GEU40090.1"/>
    </source>
</evidence>
<evidence type="ECO:0000256" key="12">
    <source>
        <dbReference type="ARBA" id="ARBA00022918"/>
    </source>
</evidence>
<comment type="caution">
    <text evidence="19">The sequence shown here is derived from an EMBL/GenBank/DDBJ whole genome shotgun (WGS) entry which is preliminary data.</text>
</comment>
<keyword evidence="15" id="KW-0233">DNA recombination</keyword>
<dbReference type="InterPro" id="IPR054722">
    <property type="entry name" value="PolX-like_BBD"/>
</dbReference>
<dbReference type="Pfam" id="PF07727">
    <property type="entry name" value="RVT_2"/>
    <property type="match status" value="1"/>
</dbReference>
<dbReference type="InterPro" id="IPR012337">
    <property type="entry name" value="RNaseH-like_sf"/>
</dbReference>
<keyword evidence="16" id="KW-0511">Multifunctional enzyme</keyword>
<keyword evidence="8" id="KW-0378">Hydrolase</keyword>
<dbReference type="InterPro" id="IPR039537">
    <property type="entry name" value="Retrotran_Ty1/copia-like"/>
</dbReference>
<keyword evidence="14" id="KW-0917">Virion maturation</keyword>
<dbReference type="InterPro" id="IPR001584">
    <property type="entry name" value="Integrase_cat-core"/>
</dbReference>
<dbReference type="GO" id="GO:0004519">
    <property type="term" value="F:endonuclease activity"/>
    <property type="evidence" value="ECO:0007669"/>
    <property type="project" value="UniProtKB-KW"/>
</dbReference>
<keyword evidence="4" id="KW-0540">Nuclease</keyword>
<evidence type="ECO:0000256" key="17">
    <source>
        <dbReference type="SAM" id="MobiDB-lite"/>
    </source>
</evidence>
<keyword evidence="13" id="KW-0808">Transferase</keyword>
<dbReference type="InterPro" id="IPR036397">
    <property type="entry name" value="RNaseH_sf"/>
</dbReference>
<dbReference type="Pfam" id="PF22936">
    <property type="entry name" value="Pol_BBD"/>
    <property type="match status" value="1"/>
</dbReference>
<keyword evidence="13" id="KW-0548">Nucleotidyltransferase</keyword>
<evidence type="ECO:0000256" key="11">
    <source>
        <dbReference type="ARBA" id="ARBA00022908"/>
    </source>
</evidence>
<dbReference type="GO" id="GO:0006310">
    <property type="term" value="P:DNA recombination"/>
    <property type="evidence" value="ECO:0007669"/>
    <property type="project" value="UniProtKB-KW"/>
</dbReference>
<feature type="domain" description="Integrase catalytic" evidence="18">
    <location>
        <begin position="220"/>
        <end position="369"/>
    </location>
</feature>
<dbReference type="GO" id="GO:0003887">
    <property type="term" value="F:DNA-directed DNA polymerase activity"/>
    <property type="evidence" value="ECO:0007669"/>
    <property type="project" value="UniProtKB-KW"/>
</dbReference>
<evidence type="ECO:0000256" key="8">
    <source>
        <dbReference type="ARBA" id="ARBA00022801"/>
    </source>
</evidence>
<keyword evidence="3" id="KW-0645">Protease</keyword>
<keyword evidence="11" id="KW-0229">DNA integration</keyword>
<evidence type="ECO:0000256" key="13">
    <source>
        <dbReference type="ARBA" id="ARBA00022932"/>
    </source>
</evidence>
<dbReference type="GO" id="GO:0046872">
    <property type="term" value="F:metal ion binding"/>
    <property type="evidence" value="ECO:0007669"/>
    <property type="project" value="UniProtKB-KW"/>
</dbReference>
<dbReference type="Pfam" id="PF00665">
    <property type="entry name" value="rve"/>
    <property type="match status" value="1"/>
</dbReference>
<evidence type="ECO:0000256" key="2">
    <source>
        <dbReference type="ARBA" id="ARBA00022612"/>
    </source>
</evidence>
<keyword evidence="2" id="KW-1188">Viral release from host cell</keyword>
<keyword evidence="5" id="KW-0479">Metal-binding</keyword>
<feature type="region of interest" description="Disordered" evidence="17">
    <location>
        <begin position="730"/>
        <end position="761"/>
    </location>
</feature>
<feature type="compositionally biased region" description="Acidic residues" evidence="17">
    <location>
        <begin position="748"/>
        <end position="761"/>
    </location>
</feature>
<keyword evidence="7" id="KW-0255">Endonuclease</keyword>
<accession>A0A6L2JTN8</accession>
<keyword evidence="6" id="KW-0547">Nucleotide-binding</keyword>
<evidence type="ECO:0000256" key="15">
    <source>
        <dbReference type="ARBA" id="ARBA00023172"/>
    </source>
</evidence>
<protein>
    <recommendedName>
        <fullName evidence="18">Integrase catalytic domain-containing protein</fullName>
    </recommendedName>
</protein>
<comment type="function">
    <text evidence="1">The aspartyl protease (PR) mediates the proteolytic cleavages of the Gag and Gag-Pol polyproteins after assembly of the VLP.</text>
</comment>
<keyword evidence="10" id="KW-0460">Magnesium</keyword>
<sequence length="982" mass="112862">MLHYEAIMMQVTLHDMRIVMQVTLHYEEIVMQVTLHDKRIVMQVTLHYEEIVMQVTLHDKRIVMITTTTEVPFRKLVAIETDTPKPVVILVYSRKPRKSKFTDPVSKSKVVQIVLWYLDSGCSKHMTRDRSQLTNFVNKFLGTVKFRNDHVAKIMGYNDYKVGNVTISRVHYAEGLGHNLFSIGSINHLARQGLFLGLPKLKFEKDYMCSACVIGKSKKKPYKPKFKDTNQEKLYLLHMDLCGPIRVISINGKKYILVIVDDYSRFTWVKFLRLKDEAPDFIIKFLKMIQVQLKVPVRRIKTDNGTEFVNQTLREYYEQVGISHETSVARSPQQNGVIKRRNCTLIEAARIIVDHLAPEVIAPIAEVVAPEPAASTCSPSTTTIYKVKLDELGGILKNKAWLVACGYRQEEIIDFEESFALIARLEAIRIFHAFFAHINMVVYQMDVKIVFQNDTRHSTSGSMQFLRDRLVRWSSKRQKSVAISSMERIEFLINKLGMRSFTPETLKQLADEVEEIMSIMKEKQQALDNALVPREQRLRIGNSNNRLSTTFKPKEPTFQVALDVLSHIPFYQAFLISASVLAIYIHEFLNLKRTRLTKLLLLERQFQNQSMYVDLSRRRLNKHLKPLLVKESNATRLGKKKQTAEGLETLSEIALSEAEQMKLAIERIKTQLHSYQPSSLGAHEGTGVSPGVPDVPTYRSDDEWISWKSKDKEEDSFDPRVQTPSHVETIDDEDNNEEIQGVNVKGDELDEEETNEEDEGDELYRDVNVNLEGRDIEMTDAQQTNIQTTQVTEDTHVIITLVNPEGQQQSSFVSFGFVSNMLNPSPDTVPAPATVLRSSLQYLPNFGSLFGFDYRIKALEEDFLEFKQINQFAKAVSLIPDIVDKFLANKMNETIKTAVYESKTSHVVAANLSELELKRILIDKMERNKSIHRSDEQKNLYKALVDAYESDKLILDTYGDIVTIKRRQDDQDRDEEPFARSN</sequence>
<dbReference type="GO" id="GO:0015074">
    <property type="term" value="P:DNA integration"/>
    <property type="evidence" value="ECO:0007669"/>
    <property type="project" value="UniProtKB-KW"/>
</dbReference>
<keyword evidence="12" id="KW-0695">RNA-directed DNA polymerase</keyword>
<evidence type="ECO:0000256" key="14">
    <source>
        <dbReference type="ARBA" id="ARBA00023113"/>
    </source>
</evidence>
<evidence type="ECO:0000256" key="4">
    <source>
        <dbReference type="ARBA" id="ARBA00022722"/>
    </source>
</evidence>
<feature type="region of interest" description="Disordered" evidence="17">
    <location>
        <begin position="676"/>
        <end position="699"/>
    </location>
</feature>